<organism evidence="2 3">
    <name type="scientific">Desulfomonile tiedjei</name>
    <dbReference type="NCBI Taxonomy" id="2358"/>
    <lineage>
        <taxon>Bacteria</taxon>
        <taxon>Pseudomonadati</taxon>
        <taxon>Thermodesulfobacteriota</taxon>
        <taxon>Desulfomonilia</taxon>
        <taxon>Desulfomonilales</taxon>
        <taxon>Desulfomonilaceae</taxon>
        <taxon>Desulfomonile</taxon>
    </lineage>
</organism>
<evidence type="ECO:0000313" key="3">
    <source>
        <dbReference type="Proteomes" id="UP000807825"/>
    </source>
</evidence>
<feature type="region of interest" description="Disordered" evidence="1">
    <location>
        <begin position="45"/>
        <end position="66"/>
    </location>
</feature>
<accession>A0A9D6V5C5</accession>
<comment type="caution">
    <text evidence="2">The sequence shown here is derived from an EMBL/GenBank/DDBJ whole genome shotgun (WGS) entry which is preliminary data.</text>
</comment>
<dbReference type="Proteomes" id="UP000807825">
    <property type="component" value="Unassembled WGS sequence"/>
</dbReference>
<sequence length="66" mass="7200">MKVNCVSCGHNLELDDAYNDFEGLFKCYVCGSLLELKTSDGKIKSVNPVESQPGSKRTGVGLEDFL</sequence>
<evidence type="ECO:0000256" key="1">
    <source>
        <dbReference type="SAM" id="MobiDB-lite"/>
    </source>
</evidence>
<proteinExistence type="predicted"/>
<protein>
    <submittedName>
        <fullName evidence="2">Uncharacterized protein</fullName>
    </submittedName>
</protein>
<evidence type="ECO:0000313" key="2">
    <source>
        <dbReference type="EMBL" id="MBI5251807.1"/>
    </source>
</evidence>
<gene>
    <name evidence="2" type="ORF">HY912_20125</name>
</gene>
<dbReference type="AlphaFoldDB" id="A0A9D6V5C5"/>
<dbReference type="EMBL" id="JACRDE010000525">
    <property type="protein sequence ID" value="MBI5251807.1"/>
    <property type="molecule type" value="Genomic_DNA"/>
</dbReference>
<reference evidence="2" key="1">
    <citation type="submission" date="2020-07" db="EMBL/GenBank/DDBJ databases">
        <title>Huge and variable diversity of episymbiotic CPR bacteria and DPANN archaea in groundwater ecosystems.</title>
        <authorList>
            <person name="He C.Y."/>
            <person name="Keren R."/>
            <person name="Whittaker M."/>
            <person name="Farag I.F."/>
            <person name="Doudna J."/>
            <person name="Cate J.H.D."/>
            <person name="Banfield J.F."/>
        </authorList>
    </citation>
    <scope>NUCLEOTIDE SEQUENCE</scope>
    <source>
        <strain evidence="2">NC_groundwater_1664_Pr3_B-0.1um_52_9</strain>
    </source>
</reference>
<name>A0A9D6V5C5_9BACT</name>